<dbReference type="PANTHER" id="PTHR47928:SF190">
    <property type="entry name" value="PENTACOTRIPEPTIDE-REPEAT REGION OF PRORP DOMAIN-CONTAINING PROTEIN"/>
    <property type="match status" value="1"/>
</dbReference>
<evidence type="ECO:0000256" key="2">
    <source>
        <dbReference type="PROSITE-ProRule" id="PRU00708"/>
    </source>
</evidence>
<dbReference type="eggNOG" id="KOG4197">
    <property type="taxonomic scope" value="Eukaryota"/>
</dbReference>
<dbReference type="InterPro" id="IPR050421">
    <property type="entry name" value="PPR"/>
</dbReference>
<dbReference type="Gene3D" id="1.25.40.10">
    <property type="entry name" value="Tetratricopeptide repeat domain"/>
    <property type="match status" value="5"/>
</dbReference>
<feature type="repeat" description="PPR" evidence="2">
    <location>
        <begin position="437"/>
        <end position="471"/>
    </location>
</feature>
<dbReference type="FunFam" id="1.25.40.10:FF:000158">
    <property type="entry name" value="pentatricopeptide repeat-containing protein At2g33680"/>
    <property type="match status" value="1"/>
</dbReference>
<dbReference type="InterPro" id="IPR011990">
    <property type="entry name" value="TPR-like_helical_dom_sf"/>
</dbReference>
<accession>D8SWN9</accession>
<protein>
    <recommendedName>
        <fullName evidence="5">Pentacotripeptide-repeat region of PRORP domain-containing protein</fullName>
    </recommendedName>
</protein>
<dbReference type="GO" id="GO:0048731">
    <property type="term" value="P:system development"/>
    <property type="evidence" value="ECO:0007669"/>
    <property type="project" value="UniProtKB-ARBA"/>
</dbReference>
<dbReference type="Pfam" id="PF13041">
    <property type="entry name" value="PPR_2"/>
    <property type="match status" value="2"/>
</dbReference>
<organism evidence="4">
    <name type="scientific">Selaginella moellendorffii</name>
    <name type="common">Spikemoss</name>
    <dbReference type="NCBI Taxonomy" id="88036"/>
    <lineage>
        <taxon>Eukaryota</taxon>
        <taxon>Viridiplantae</taxon>
        <taxon>Streptophyta</taxon>
        <taxon>Embryophyta</taxon>
        <taxon>Tracheophyta</taxon>
        <taxon>Lycopodiopsida</taxon>
        <taxon>Selaginellales</taxon>
        <taxon>Selaginellaceae</taxon>
        <taxon>Selaginella</taxon>
    </lineage>
</organism>
<dbReference type="PROSITE" id="PS51375">
    <property type="entry name" value="PPR"/>
    <property type="match status" value="6"/>
</dbReference>
<dbReference type="PANTHER" id="PTHR47928">
    <property type="entry name" value="REPEAT-CONTAINING PROTEIN, PUTATIVE-RELATED"/>
    <property type="match status" value="1"/>
</dbReference>
<keyword evidence="1" id="KW-0677">Repeat</keyword>
<proteinExistence type="predicted"/>
<dbReference type="InParanoid" id="D8SWN9"/>
<dbReference type="Pfam" id="PF01535">
    <property type="entry name" value="PPR"/>
    <property type="match status" value="6"/>
</dbReference>
<gene>
    <name evidence="3" type="ORF">SELMODRAFT_126864</name>
</gene>
<dbReference type="KEGG" id="smo:SELMODRAFT_126864"/>
<dbReference type="AlphaFoldDB" id="D8SWN9"/>
<evidence type="ECO:0000313" key="4">
    <source>
        <dbReference type="Proteomes" id="UP000001514"/>
    </source>
</evidence>
<feature type="repeat" description="PPR" evidence="2">
    <location>
        <begin position="198"/>
        <end position="228"/>
    </location>
</feature>
<dbReference type="GO" id="GO:0009451">
    <property type="term" value="P:RNA modification"/>
    <property type="evidence" value="ECO:0000318"/>
    <property type="project" value="GO_Central"/>
</dbReference>
<dbReference type="Proteomes" id="UP000001514">
    <property type="component" value="Unassembled WGS sequence"/>
</dbReference>
<dbReference type="NCBIfam" id="TIGR00756">
    <property type="entry name" value="PPR"/>
    <property type="match status" value="3"/>
</dbReference>
<feature type="repeat" description="PPR" evidence="2">
    <location>
        <begin position="472"/>
        <end position="507"/>
    </location>
</feature>
<feature type="repeat" description="PPR" evidence="2">
    <location>
        <begin position="232"/>
        <end position="266"/>
    </location>
</feature>
<evidence type="ECO:0000256" key="1">
    <source>
        <dbReference type="ARBA" id="ARBA00022737"/>
    </source>
</evidence>
<feature type="repeat" description="PPR" evidence="2">
    <location>
        <begin position="22"/>
        <end position="56"/>
    </location>
</feature>
<sequence>MYGRCGSLGDARRVFDATDHKNLFTWNTMMVALVRNSQHCDAASLLHVMDLEGITPGSLILATLLSSCSMSRNLKLGNWIAVRAAATGWSSNLLVSCAAITMYSSCGRLHEACLVFETVQGRCSASWNSMIVAYTQHGHLHTALQLLEANRCDKLPPSHVLVALLGACSKTATEESLQVGRRLHSIIIHGTSPSSENDAIVYNSLVDMYAKCGSVEEAKNIFDSPAFRMTSNVVSWSSMIAAYARCKHARQAVACMRRMDLEGITPNSITFLCLAEALRQLGDFGLVKLFHVRAAASGCMTSMVETALIQMYASCGRIDRAQHLFWRMTRKSLTSWSVIIFELVQAGLNAEALDVFYKMASSREPDIVCLVNALGACCGSSALADGKRIHRLISDRGFECAASACVALINMYSKCGGLSNAATVFTAWLWHSSGCDNVACWTAMIAAYAQHGRTGLAVELFREMNLAGVRGNQITFTCLLHACSQCGLLEQGRLQFISILAEHGMVPTRDHYSCMADHLARAGKIEEAQDLIQTMPFQPDAAAWSSLLGACKSSGDVNRAEVVASKSMVEPGTYVLLSDTFVLSSKEAL</sequence>
<dbReference type="InterPro" id="IPR002885">
    <property type="entry name" value="PPR_rpt"/>
</dbReference>
<keyword evidence="4" id="KW-1185">Reference proteome</keyword>
<reference evidence="3 4" key="1">
    <citation type="journal article" date="2011" name="Science">
        <title>The Selaginella genome identifies genetic changes associated with the evolution of vascular plants.</title>
        <authorList>
            <person name="Banks J.A."/>
            <person name="Nishiyama T."/>
            <person name="Hasebe M."/>
            <person name="Bowman J.L."/>
            <person name="Gribskov M."/>
            <person name="dePamphilis C."/>
            <person name="Albert V.A."/>
            <person name="Aono N."/>
            <person name="Aoyama T."/>
            <person name="Ambrose B.A."/>
            <person name="Ashton N.W."/>
            <person name="Axtell M.J."/>
            <person name="Barker E."/>
            <person name="Barker M.S."/>
            <person name="Bennetzen J.L."/>
            <person name="Bonawitz N.D."/>
            <person name="Chapple C."/>
            <person name="Cheng C."/>
            <person name="Correa L.G."/>
            <person name="Dacre M."/>
            <person name="DeBarry J."/>
            <person name="Dreyer I."/>
            <person name="Elias M."/>
            <person name="Engstrom E.M."/>
            <person name="Estelle M."/>
            <person name="Feng L."/>
            <person name="Finet C."/>
            <person name="Floyd S.K."/>
            <person name="Frommer W.B."/>
            <person name="Fujita T."/>
            <person name="Gramzow L."/>
            <person name="Gutensohn M."/>
            <person name="Harholt J."/>
            <person name="Hattori M."/>
            <person name="Heyl A."/>
            <person name="Hirai T."/>
            <person name="Hiwatashi Y."/>
            <person name="Ishikawa M."/>
            <person name="Iwata M."/>
            <person name="Karol K.G."/>
            <person name="Koehler B."/>
            <person name="Kolukisaoglu U."/>
            <person name="Kubo M."/>
            <person name="Kurata T."/>
            <person name="Lalonde S."/>
            <person name="Li K."/>
            <person name="Li Y."/>
            <person name="Litt A."/>
            <person name="Lyons E."/>
            <person name="Manning G."/>
            <person name="Maruyama T."/>
            <person name="Michael T.P."/>
            <person name="Mikami K."/>
            <person name="Miyazaki S."/>
            <person name="Morinaga S."/>
            <person name="Murata T."/>
            <person name="Mueller-Roeber B."/>
            <person name="Nelson D.R."/>
            <person name="Obara M."/>
            <person name="Oguri Y."/>
            <person name="Olmstead R.G."/>
            <person name="Onodera N."/>
            <person name="Petersen B.L."/>
            <person name="Pils B."/>
            <person name="Prigge M."/>
            <person name="Rensing S.A."/>
            <person name="Riano-Pachon D.M."/>
            <person name="Roberts A.W."/>
            <person name="Sato Y."/>
            <person name="Scheller H.V."/>
            <person name="Schulz B."/>
            <person name="Schulz C."/>
            <person name="Shakirov E.V."/>
            <person name="Shibagaki N."/>
            <person name="Shinohara N."/>
            <person name="Shippen D.E."/>
            <person name="Soerensen I."/>
            <person name="Sotooka R."/>
            <person name="Sugimoto N."/>
            <person name="Sugita M."/>
            <person name="Sumikawa N."/>
            <person name="Tanurdzic M."/>
            <person name="Theissen G."/>
            <person name="Ulvskov P."/>
            <person name="Wakazuki S."/>
            <person name="Weng J.K."/>
            <person name="Willats W.W."/>
            <person name="Wipf D."/>
            <person name="Wolf P.G."/>
            <person name="Yang L."/>
            <person name="Zimmer A.D."/>
            <person name="Zhu Q."/>
            <person name="Mitros T."/>
            <person name="Hellsten U."/>
            <person name="Loque D."/>
            <person name="Otillar R."/>
            <person name="Salamov A."/>
            <person name="Schmutz J."/>
            <person name="Shapiro H."/>
            <person name="Lindquist E."/>
            <person name="Lucas S."/>
            <person name="Rokhsar D."/>
            <person name="Grigoriev I.V."/>
        </authorList>
    </citation>
    <scope>NUCLEOTIDE SEQUENCE [LARGE SCALE GENOMIC DNA]</scope>
</reference>
<dbReference type="Gramene" id="EFJ11055">
    <property type="protein sequence ID" value="EFJ11055"/>
    <property type="gene ID" value="SELMODRAFT_126864"/>
</dbReference>
<dbReference type="HOGENOM" id="CLU_002706_0_1_1"/>
<feature type="repeat" description="PPR" evidence="2">
    <location>
        <begin position="123"/>
        <end position="157"/>
    </location>
</feature>
<evidence type="ECO:0000313" key="3">
    <source>
        <dbReference type="EMBL" id="EFJ11055.1"/>
    </source>
</evidence>
<dbReference type="EMBL" id="GL377649">
    <property type="protein sequence ID" value="EFJ11055.1"/>
    <property type="molecule type" value="Genomic_DNA"/>
</dbReference>
<name>D8SWN9_SELML</name>
<evidence type="ECO:0008006" key="5">
    <source>
        <dbReference type="Google" id="ProtNLM"/>
    </source>
</evidence>